<feature type="transmembrane region" description="Helical" evidence="1">
    <location>
        <begin position="86"/>
        <end position="106"/>
    </location>
</feature>
<keyword evidence="1" id="KW-1133">Transmembrane helix</keyword>
<dbReference type="InterPro" id="IPR047709">
    <property type="entry name" value="HpsJ-like"/>
</dbReference>
<organism evidence="2">
    <name type="scientific">Oscillatoriales cyanobacterium SpSt-402</name>
    <dbReference type="NCBI Taxonomy" id="2282168"/>
    <lineage>
        <taxon>Bacteria</taxon>
        <taxon>Bacillati</taxon>
        <taxon>Cyanobacteriota</taxon>
        <taxon>Cyanophyceae</taxon>
        <taxon>Oscillatoriophycideae</taxon>
        <taxon>Oscillatoriales</taxon>
    </lineage>
</organism>
<protein>
    <submittedName>
        <fullName evidence="2">Uncharacterized protein</fullName>
    </submittedName>
</protein>
<feature type="transmembrane region" description="Helical" evidence="1">
    <location>
        <begin position="234"/>
        <end position="251"/>
    </location>
</feature>
<keyword evidence="1" id="KW-0472">Membrane</keyword>
<accession>A0A832H4Z5</accession>
<proteinExistence type="predicted"/>
<name>A0A832H4Z5_9CYAN</name>
<dbReference type="AlphaFoldDB" id="A0A832H4Z5"/>
<gene>
    <name evidence="2" type="ORF">ENR47_12980</name>
</gene>
<evidence type="ECO:0000256" key="1">
    <source>
        <dbReference type="SAM" id="Phobius"/>
    </source>
</evidence>
<reference evidence="2" key="1">
    <citation type="journal article" date="2020" name="mSystems">
        <title>Genome- and Community-Level Interaction Insights into Carbon Utilization and Element Cycling Functions of Hydrothermarchaeota in Hydrothermal Sediment.</title>
        <authorList>
            <person name="Zhou Z."/>
            <person name="Liu Y."/>
            <person name="Xu W."/>
            <person name="Pan J."/>
            <person name="Luo Z.H."/>
            <person name="Li M."/>
        </authorList>
    </citation>
    <scope>NUCLEOTIDE SEQUENCE [LARGE SCALE GENOMIC DNA]</scope>
    <source>
        <strain evidence="2">SpSt-402</strain>
    </source>
</reference>
<feature type="transmembrane region" description="Helical" evidence="1">
    <location>
        <begin position="56"/>
        <end position="74"/>
    </location>
</feature>
<evidence type="ECO:0000313" key="2">
    <source>
        <dbReference type="EMBL" id="HGW95172.1"/>
    </source>
</evidence>
<dbReference type="NCBIfam" id="NF038305">
    <property type="entry name" value="HpsJ_fam"/>
    <property type="match status" value="1"/>
</dbReference>
<sequence>MKALNSPSPWITLMLKLVGAILILTSLIDYITLFTTIDFQNKQSIITFTTGVVDRGFIPLVGIILTSLGVWLESGDAPSGNSASPMLRLVALVIASILGLLFLVIVPWHVMTVRDAAATEVVELGKRAEALKTQVETQVKQLKAQGPQQLDAQLAQIEQSINNGSLSGTQLTQAQQERERLRQLKTDPKALEATMEAQIAPKRTEELARIDSDAKKAKELTETNAMRSALRTGLNSLLLAIGYVILGWTGLRQMLSGR</sequence>
<feature type="transmembrane region" description="Helical" evidence="1">
    <location>
        <begin position="13"/>
        <end position="35"/>
    </location>
</feature>
<comment type="caution">
    <text evidence="2">The sequence shown here is derived from an EMBL/GenBank/DDBJ whole genome shotgun (WGS) entry which is preliminary data.</text>
</comment>
<dbReference type="EMBL" id="DSRD01000809">
    <property type="protein sequence ID" value="HGW95172.1"/>
    <property type="molecule type" value="Genomic_DNA"/>
</dbReference>
<keyword evidence="1" id="KW-0812">Transmembrane</keyword>